<feature type="region of interest" description="Disordered" evidence="1">
    <location>
        <begin position="168"/>
        <end position="200"/>
    </location>
</feature>
<comment type="caution">
    <text evidence="2">The sequence shown here is derived from an EMBL/GenBank/DDBJ whole genome shotgun (WGS) entry which is preliminary data.</text>
</comment>
<name>A0ABP0CUH5_9PEZI</name>
<gene>
    <name evidence="2" type="ORF">SEUCBS140593_009327</name>
</gene>
<dbReference type="EMBL" id="CAWUHD010000150">
    <property type="protein sequence ID" value="CAK7235571.1"/>
    <property type="molecule type" value="Genomic_DNA"/>
</dbReference>
<feature type="region of interest" description="Disordered" evidence="1">
    <location>
        <begin position="317"/>
        <end position="397"/>
    </location>
</feature>
<evidence type="ECO:0000313" key="3">
    <source>
        <dbReference type="Proteomes" id="UP001642482"/>
    </source>
</evidence>
<organism evidence="2 3">
    <name type="scientific">Sporothrix eucalyptigena</name>
    <dbReference type="NCBI Taxonomy" id="1812306"/>
    <lineage>
        <taxon>Eukaryota</taxon>
        <taxon>Fungi</taxon>
        <taxon>Dikarya</taxon>
        <taxon>Ascomycota</taxon>
        <taxon>Pezizomycotina</taxon>
        <taxon>Sordariomycetes</taxon>
        <taxon>Sordariomycetidae</taxon>
        <taxon>Ophiostomatales</taxon>
        <taxon>Ophiostomataceae</taxon>
        <taxon>Sporothrix</taxon>
    </lineage>
</organism>
<protein>
    <submittedName>
        <fullName evidence="2">Uncharacterized protein</fullName>
    </submittedName>
</protein>
<reference evidence="2 3" key="1">
    <citation type="submission" date="2024-01" db="EMBL/GenBank/DDBJ databases">
        <authorList>
            <person name="Allen C."/>
            <person name="Tagirdzhanova G."/>
        </authorList>
    </citation>
    <scope>NUCLEOTIDE SEQUENCE [LARGE SCALE GENOMIC DNA]</scope>
</reference>
<accession>A0ABP0CUH5</accession>
<keyword evidence="3" id="KW-1185">Reference proteome</keyword>
<feature type="region of interest" description="Disordered" evidence="1">
    <location>
        <begin position="242"/>
        <end position="262"/>
    </location>
</feature>
<evidence type="ECO:0000256" key="1">
    <source>
        <dbReference type="SAM" id="MobiDB-lite"/>
    </source>
</evidence>
<proteinExistence type="predicted"/>
<evidence type="ECO:0000313" key="2">
    <source>
        <dbReference type="EMBL" id="CAK7235571.1"/>
    </source>
</evidence>
<dbReference type="Proteomes" id="UP001642482">
    <property type="component" value="Unassembled WGS sequence"/>
</dbReference>
<feature type="compositionally biased region" description="Low complexity" evidence="1">
    <location>
        <begin position="325"/>
        <end position="340"/>
    </location>
</feature>
<sequence>MGLVLYSSADGDPSPSCRDRYPDLTTNDRHQDAYLVDLVAHNRYIPASRGKTHDWRVGPSKSRLSARRQAAFAYRYNFDFMGHRLEESEVHLLRHGPVHWPHRLRPHQIRLLHRSSHLYFDRWHHIGEVVGANYPYERLLRRQARGPPHIRGQRRSVRDEWVNETAVDLPGTRRPPSLERQGAFRAASTTKKRTSPPISSFDDPDVAELYQLGILYDNEHERGAGFGLNAIVHDAPLYTISTAPSSRRGRERGKQPELPPSEMFEDIDLDSISDDVQPLDLALSFANLADDAALARFLQDEEMAAYLDSLPEGIEHDPLPFEVTSPAPSSSPSSSSSQQPVTVIYELVPEVEPSPNPDSVSDAGDWVLDMDTAEDQSSIDGDSILFRADGDTDGDTDADEAWFFLRP</sequence>